<dbReference type="InterPro" id="IPR029044">
    <property type="entry name" value="Nucleotide-diphossugar_trans"/>
</dbReference>
<organism evidence="11">
    <name type="scientific">Sinonovacula constricta</name>
    <name type="common">Razor clam</name>
    <dbReference type="NCBI Taxonomy" id="98310"/>
    <lineage>
        <taxon>Eukaryota</taxon>
        <taxon>Metazoa</taxon>
        <taxon>Spiralia</taxon>
        <taxon>Lophotrochozoa</taxon>
        <taxon>Mollusca</taxon>
        <taxon>Bivalvia</taxon>
        <taxon>Autobranchia</taxon>
        <taxon>Heteroconchia</taxon>
        <taxon>Euheterodonta</taxon>
        <taxon>Imparidentia</taxon>
        <taxon>Neoheterodontei</taxon>
        <taxon>Cardiida</taxon>
        <taxon>Tellinoidea</taxon>
        <taxon>Solecurtidae</taxon>
        <taxon>Sinonovacula</taxon>
    </lineage>
</organism>
<dbReference type="PANTHER" id="PTHR12369:SF11">
    <property type="entry name" value="HEXOSYLTRANSFERASE"/>
    <property type="match status" value="1"/>
</dbReference>
<keyword evidence="8 10" id="KW-0472">Membrane</keyword>
<evidence type="ECO:0000313" key="11">
    <source>
        <dbReference type="EMBL" id="WNN25237.1"/>
    </source>
</evidence>
<dbReference type="InterPro" id="IPR008428">
    <property type="entry name" value="Chond_GalNAc"/>
</dbReference>
<comment type="similarity">
    <text evidence="2 10">Belongs to the chondroitin N-acetylgalactosaminyltransferase family.</text>
</comment>
<evidence type="ECO:0000256" key="6">
    <source>
        <dbReference type="ARBA" id="ARBA00022989"/>
    </source>
</evidence>
<sequence>MAKSRYGLHINFIAGTVFGLCFGVFLSTWCRNKFIPCAPSFTRSGCCIENLQFNVNIEVEPADQNALKSSQAINNIFIEEADEKGFLFVGVMTAKKYLDSRAVSAYKTWARSINGKVVFFSSEGSTSKYDIPFVSLKNVDDSYPPQKKSFSMLKYMADHYLDKYEWFMRADDDAFVKGDLMEQFLRSVNSSKPQFIGQAGVGTKEEIGLLSLGNTDNYCMGGTGIVFSHETLRKIAPHLKYCVNNLYTTHEDVEIGRCVRQFAGIPCTWAFEMQKLFYQNFKEYRGSFIDTLQDKEVQTALTMHPIKDPSYQYRINNHFTSEKILALRQKEIELQREISDMNQLLNEQTKTMNKYGLRPSVTTFIPTKEKDVLGWEYVSTRSVSSHLNVNPRKGMNAFRKHALDNTVYQTMDIINKNSRQRGRTIDFKDVLYGYVQTDPLNGVSYILDILLTYRKHKGKTMNAPVRRHAYLHQTFTETEFIEDPLTLAQRDQLDSQMSPFTYKHLIGSKIPQAKLKETVHFIVPLAGKVREFDRFMKNYEDICLRTRENSQMHVVLFTKNSFPDEVEEILKIVGQYQKKYGGELLEVLEADGDFARAKALDLGAKQCSDDDLLFCVDVDILLTADSLNRIRLNTIQNVQIYYPIVFSQYDPDTLCNNKTLGSQCNVEPLDFSPRMGYWRQFGYGIAAMYRSDLEKVGGYDTSIQGWGKEDVDLFDKFVQNNITVFRAVDTGMIHVFHPIRCDVNLEPSQFQMCIGSKATCLASQQQLAEMVLQMKNVLDREVPSV</sequence>
<evidence type="ECO:0000256" key="5">
    <source>
        <dbReference type="ARBA" id="ARBA00022968"/>
    </source>
</evidence>
<dbReference type="EMBL" id="OR371503">
    <property type="protein sequence ID" value="WNN25237.1"/>
    <property type="molecule type" value="mRNA"/>
</dbReference>
<dbReference type="EC" id="2.4.1.-" evidence="10"/>
<dbReference type="GO" id="GO:0032580">
    <property type="term" value="C:Golgi cisterna membrane"/>
    <property type="evidence" value="ECO:0007669"/>
    <property type="project" value="UniProtKB-SubCell"/>
</dbReference>
<name>A0AA96HC70_SINCO</name>
<feature type="transmembrane region" description="Helical" evidence="10">
    <location>
        <begin position="12"/>
        <end position="29"/>
    </location>
</feature>
<evidence type="ECO:0000256" key="4">
    <source>
        <dbReference type="ARBA" id="ARBA00022692"/>
    </source>
</evidence>
<evidence type="ECO:0000256" key="1">
    <source>
        <dbReference type="ARBA" id="ARBA00004447"/>
    </source>
</evidence>
<keyword evidence="5 10" id="KW-0735">Signal-anchor</keyword>
<evidence type="ECO:0000256" key="3">
    <source>
        <dbReference type="ARBA" id="ARBA00022679"/>
    </source>
</evidence>
<evidence type="ECO:0000256" key="10">
    <source>
        <dbReference type="RuleBase" id="RU364016"/>
    </source>
</evidence>
<dbReference type="Gene3D" id="3.90.550.50">
    <property type="match status" value="1"/>
</dbReference>
<keyword evidence="4 10" id="KW-0812">Transmembrane</keyword>
<dbReference type="SUPFAM" id="SSF53448">
    <property type="entry name" value="Nucleotide-diphospho-sugar transferases"/>
    <property type="match status" value="1"/>
</dbReference>
<dbReference type="Gene3D" id="3.90.550.10">
    <property type="entry name" value="Spore Coat Polysaccharide Biosynthesis Protein SpsA, Chain A"/>
    <property type="match status" value="1"/>
</dbReference>
<keyword evidence="9" id="KW-0325">Glycoprotein</keyword>
<comment type="subcellular location">
    <subcellularLocation>
        <location evidence="1 10">Golgi apparatus</location>
        <location evidence="1 10">Golgi stack membrane</location>
        <topology evidence="1 10">Single-pass type II membrane protein</topology>
    </subcellularLocation>
</comment>
<evidence type="ECO:0000256" key="2">
    <source>
        <dbReference type="ARBA" id="ARBA00009239"/>
    </source>
</evidence>
<keyword evidence="7 10" id="KW-0333">Golgi apparatus</keyword>
<evidence type="ECO:0000256" key="9">
    <source>
        <dbReference type="ARBA" id="ARBA00023180"/>
    </source>
</evidence>
<evidence type="ECO:0000256" key="7">
    <source>
        <dbReference type="ARBA" id="ARBA00023034"/>
    </source>
</evidence>
<keyword evidence="3 10" id="KW-0808">Transferase</keyword>
<dbReference type="FunFam" id="3.90.550.50:FF:000004">
    <property type="entry name" value="Hexosyltransferase"/>
    <property type="match status" value="1"/>
</dbReference>
<dbReference type="InterPro" id="IPR051227">
    <property type="entry name" value="CS_glycosyltransferase"/>
</dbReference>
<dbReference type="Pfam" id="PF05679">
    <property type="entry name" value="CHGN"/>
    <property type="match status" value="1"/>
</dbReference>
<dbReference type="GO" id="GO:0047238">
    <property type="term" value="F:glucuronosyl-N-acetylgalactosaminyl-proteoglycan 4-beta-N-acetylgalactosaminyltransferase activity"/>
    <property type="evidence" value="ECO:0007669"/>
    <property type="project" value="TreeGrafter"/>
</dbReference>
<reference evidence="11" key="1">
    <citation type="submission" date="2023-07" db="EMBL/GenBank/DDBJ databases">
        <authorList>
            <person name="Dong Y."/>
            <person name="Zhu X."/>
        </authorList>
    </citation>
    <scope>NUCLEOTIDE SEQUENCE</scope>
</reference>
<evidence type="ECO:0000256" key="8">
    <source>
        <dbReference type="ARBA" id="ARBA00023136"/>
    </source>
</evidence>
<keyword evidence="6 10" id="KW-1133">Transmembrane helix</keyword>
<protein>
    <recommendedName>
        <fullName evidence="10">Hexosyltransferase</fullName>
        <ecNumber evidence="10">2.4.1.-</ecNumber>
    </recommendedName>
</protein>
<dbReference type="AlphaFoldDB" id="A0AA96HC70"/>
<accession>A0AA96HC70</accession>
<proteinExistence type="evidence at transcript level"/>
<dbReference type="PANTHER" id="PTHR12369">
    <property type="entry name" value="CHONDROITIN SYNTHASE"/>
    <property type="match status" value="1"/>
</dbReference>